<organism evidence="1 2">
    <name type="scientific">Gigaspora margarita</name>
    <dbReference type="NCBI Taxonomy" id="4874"/>
    <lineage>
        <taxon>Eukaryota</taxon>
        <taxon>Fungi</taxon>
        <taxon>Fungi incertae sedis</taxon>
        <taxon>Mucoromycota</taxon>
        <taxon>Glomeromycotina</taxon>
        <taxon>Glomeromycetes</taxon>
        <taxon>Diversisporales</taxon>
        <taxon>Gigasporaceae</taxon>
        <taxon>Gigaspora</taxon>
    </lineage>
</organism>
<evidence type="ECO:0000313" key="2">
    <source>
        <dbReference type="Proteomes" id="UP000789901"/>
    </source>
</evidence>
<name>A0ABN7VTQ5_GIGMA</name>
<evidence type="ECO:0000313" key="1">
    <source>
        <dbReference type="EMBL" id="CAG8798461.1"/>
    </source>
</evidence>
<protein>
    <submittedName>
        <fullName evidence="1">292_t:CDS:1</fullName>
    </submittedName>
</protein>
<keyword evidence="2" id="KW-1185">Reference proteome</keyword>
<accession>A0ABN7VTQ5</accession>
<reference evidence="1 2" key="1">
    <citation type="submission" date="2021-06" db="EMBL/GenBank/DDBJ databases">
        <authorList>
            <person name="Kallberg Y."/>
            <person name="Tangrot J."/>
            <person name="Rosling A."/>
        </authorList>
    </citation>
    <scope>NUCLEOTIDE SEQUENCE [LARGE SCALE GENOMIC DNA]</scope>
    <source>
        <strain evidence="1 2">120-4 pot B 10/14</strain>
    </source>
</reference>
<proteinExistence type="predicted"/>
<gene>
    <name evidence="1" type="ORF">GMARGA_LOCUS22603</name>
</gene>
<dbReference type="Proteomes" id="UP000789901">
    <property type="component" value="Unassembled WGS sequence"/>
</dbReference>
<feature type="non-terminal residue" evidence="1">
    <location>
        <position position="1"/>
    </location>
</feature>
<sequence length="186" mass="21966">TNLNYLQNLLSINPNRIRYLRNNQSVFVRKDSKFIKILPDHEKLNNRSSIYQLLKIPDIQADYNEKVYISLIPGYCIFICLGEHFFKLKLEYNNDKNCILYEWVDFGTNYKFENPIIFKLLPNNLSSLREYLQTNPVIEYKRTLLMPFILGIAIYKDGWENIDPIAVQGLGLQEKNAKNNLKNVQK</sequence>
<comment type="caution">
    <text evidence="1">The sequence shown here is derived from an EMBL/GenBank/DDBJ whole genome shotgun (WGS) entry which is preliminary data.</text>
</comment>
<dbReference type="EMBL" id="CAJVQB010021975">
    <property type="protein sequence ID" value="CAG8798461.1"/>
    <property type="molecule type" value="Genomic_DNA"/>
</dbReference>